<dbReference type="SUPFAM" id="SSF52540">
    <property type="entry name" value="P-loop containing nucleoside triphosphate hydrolases"/>
    <property type="match status" value="1"/>
</dbReference>
<keyword evidence="2" id="KW-0813">Transport</keyword>
<gene>
    <name evidence="7" type="primary">ccmA</name>
    <name evidence="7" type="ORF">F4148_10135</name>
</gene>
<evidence type="ECO:0000313" key="7">
    <source>
        <dbReference type="EMBL" id="MYH62093.1"/>
    </source>
</evidence>
<proteinExistence type="inferred from homology"/>
<dbReference type="GO" id="GO:0022857">
    <property type="term" value="F:transmembrane transporter activity"/>
    <property type="evidence" value="ECO:0007669"/>
    <property type="project" value="InterPro"/>
</dbReference>
<dbReference type="InterPro" id="IPR005895">
    <property type="entry name" value="ABC_transptr_haem_export_CcmA"/>
</dbReference>
<dbReference type="SMART" id="SM00382">
    <property type="entry name" value="AAA"/>
    <property type="match status" value="1"/>
</dbReference>
<dbReference type="PROSITE" id="PS50893">
    <property type="entry name" value="ABC_TRANSPORTER_2"/>
    <property type="match status" value="1"/>
</dbReference>
<evidence type="ECO:0000259" key="6">
    <source>
        <dbReference type="PROSITE" id="PS50893"/>
    </source>
</evidence>
<reference evidence="7" key="1">
    <citation type="submission" date="2019-09" db="EMBL/GenBank/DDBJ databases">
        <title>Characterisation of the sponge microbiome using genome-centric metagenomics.</title>
        <authorList>
            <person name="Engelberts J.P."/>
            <person name="Robbins S.J."/>
            <person name="De Goeij J.M."/>
            <person name="Aranda M."/>
            <person name="Bell S.C."/>
            <person name="Webster N.S."/>
        </authorList>
    </citation>
    <scope>NUCLEOTIDE SEQUENCE</scope>
    <source>
        <strain evidence="7">SB0675_bin_29</strain>
    </source>
</reference>
<organism evidence="7">
    <name type="scientific">Caldilineaceae bacterium SB0675_bin_29</name>
    <dbReference type="NCBI Taxonomy" id="2605266"/>
    <lineage>
        <taxon>Bacteria</taxon>
        <taxon>Bacillati</taxon>
        <taxon>Chloroflexota</taxon>
        <taxon>Caldilineae</taxon>
        <taxon>Caldilineales</taxon>
        <taxon>Caldilineaceae</taxon>
    </lineage>
</organism>
<keyword evidence="3" id="KW-0547">Nucleotide-binding</keyword>
<dbReference type="PANTHER" id="PTHR42711">
    <property type="entry name" value="ABC TRANSPORTER ATP-BINDING PROTEIN"/>
    <property type="match status" value="1"/>
</dbReference>
<dbReference type="PANTHER" id="PTHR42711:SF5">
    <property type="entry name" value="ABC TRANSPORTER ATP-BINDING PROTEIN NATA"/>
    <property type="match status" value="1"/>
</dbReference>
<dbReference type="AlphaFoldDB" id="A0A6B1FY77"/>
<dbReference type="InterPro" id="IPR027417">
    <property type="entry name" value="P-loop_NTPase"/>
</dbReference>
<evidence type="ECO:0000256" key="5">
    <source>
        <dbReference type="ARBA" id="ARBA00022840"/>
    </source>
</evidence>
<dbReference type="EMBL" id="VYDA01000367">
    <property type="protein sequence ID" value="MYH62093.1"/>
    <property type="molecule type" value="Genomic_DNA"/>
</dbReference>
<dbReference type="Pfam" id="PF00005">
    <property type="entry name" value="ABC_tran"/>
    <property type="match status" value="1"/>
</dbReference>
<evidence type="ECO:0000256" key="3">
    <source>
        <dbReference type="ARBA" id="ARBA00022741"/>
    </source>
</evidence>
<name>A0A6B1FY77_9CHLR</name>
<dbReference type="NCBIfam" id="TIGR01189">
    <property type="entry name" value="ccmA"/>
    <property type="match status" value="1"/>
</dbReference>
<keyword evidence="4" id="KW-0201">Cytochrome c-type biogenesis</keyword>
<dbReference type="InterPro" id="IPR003593">
    <property type="entry name" value="AAA+_ATPase"/>
</dbReference>
<comment type="similarity">
    <text evidence="1">Belongs to the ABC transporter superfamily.</text>
</comment>
<dbReference type="InterPro" id="IPR003439">
    <property type="entry name" value="ABC_transporter-like_ATP-bd"/>
</dbReference>
<dbReference type="InterPro" id="IPR050763">
    <property type="entry name" value="ABC_transporter_ATP-binding"/>
</dbReference>
<evidence type="ECO:0000256" key="4">
    <source>
        <dbReference type="ARBA" id="ARBA00022748"/>
    </source>
</evidence>
<accession>A0A6B1FY77</accession>
<comment type="caution">
    <text evidence="7">The sequence shown here is derived from an EMBL/GenBank/DDBJ whole genome shotgun (WGS) entry which is preliminary data.</text>
</comment>
<dbReference type="Gene3D" id="3.40.50.300">
    <property type="entry name" value="P-loop containing nucleotide triphosphate hydrolases"/>
    <property type="match status" value="1"/>
</dbReference>
<protein>
    <submittedName>
        <fullName evidence="7">Heme ABC exporter ATP-binding protein CcmA</fullName>
    </submittedName>
</protein>
<dbReference type="CDD" id="cd03230">
    <property type="entry name" value="ABC_DR_subfamily_A"/>
    <property type="match status" value="1"/>
</dbReference>
<evidence type="ECO:0000256" key="2">
    <source>
        <dbReference type="ARBA" id="ARBA00022448"/>
    </source>
</evidence>
<feature type="domain" description="ABC transporter" evidence="6">
    <location>
        <begin position="9"/>
        <end position="227"/>
    </location>
</feature>
<dbReference type="GO" id="GO:0016887">
    <property type="term" value="F:ATP hydrolysis activity"/>
    <property type="evidence" value="ECO:0007669"/>
    <property type="project" value="InterPro"/>
</dbReference>
<evidence type="ECO:0000256" key="1">
    <source>
        <dbReference type="ARBA" id="ARBA00005417"/>
    </source>
</evidence>
<keyword evidence="5 7" id="KW-0067">ATP-binding</keyword>
<dbReference type="GO" id="GO:0017004">
    <property type="term" value="P:cytochrome complex assembly"/>
    <property type="evidence" value="ECO:0007669"/>
    <property type="project" value="UniProtKB-KW"/>
</dbReference>
<dbReference type="GO" id="GO:0005524">
    <property type="term" value="F:ATP binding"/>
    <property type="evidence" value="ECO:0007669"/>
    <property type="project" value="UniProtKB-KW"/>
</dbReference>
<sequence>MTQPIEPLIRCEHVEKRFGHKRILRDVSFTVAEGEVLSLLGANGSGKTTLLRIISALVRPDKGEVWLGPVPLSSAADGIRRYIGVVAHAPLLYDRLSGIENLDFYARLYDLAEPQKRIEKLLRTMDLWQWRDDAVRTYSRGMSQRLAIARAVLHDPPVVILDEPDTGLDLQGIQLLNELLAQLRSRGRAVFTTTHNLEHAKNWSDRVFELRSGHLHQIELPDRIEHR</sequence>